<evidence type="ECO:0000256" key="4">
    <source>
        <dbReference type="ARBA" id="ARBA00022679"/>
    </source>
</evidence>
<sequence length="1403" mass="159439">MSTPAPTREARLSKPNNFDGDKSYARRFLSSCQAYLSLNEWIYNTDKSKIIFVLSFMQEKAAGDCATNRTTVALAPNPTTNTPTSFGTWVDFLNDFRNTFITTDDSTADDYNTQFRSLATRSNISDKNALSEMYQQGLTHGLIQRIYARDKLPDTMEEWYQAASRADNLYRRLQALNTTSTTTTSSTPQSTRFRNLFSTTTPSSPTSTNRPKKLTPEEREKCMKEGHCLACREVGHNAQDCTKYKACTPTSATTIRQVAPDPALATPTPAAAEPAKPTLKDEIIAHIRSLLQNAGDNKGAEPSHYHITFKVYGQTVLSNALIDSGAEGKFIDSKFVAKHRIPVRKLVKPIPVHNVDGTPNQNGTITHYTLCPLLFGNKLTLAFLLVTSLGKEDIILGLPWLKQRNPIINWKEGTISIRRTTTATSLAQRTTKTSKPLKDLILANYHNFIHLFKKKAAERFPIERPYDHAIDLKLDFIPCNCKLYSMTPQEEVTLDEFLTENLRKGYICLSKSPMASPFFFVDKKDGTLRPCQDYHALNEGTIKNAYPLPLIGDLMDKLRNAKYFTKLDLQSGYNNIRIKEGDQHKAAFKTIRGLFEPTVMFFGLCNSPATFQMFMNDIFRVIITEEAILIYMDDILIFSDNLEDLCRKTNRVLNVLQENDLFLKPEKCIFEVQEVKFLGMIIRPNNIHMDPVKLTGIQQWPEPHTVKQLRSFLGFCNFYRRFIPNYSSIAYPLNELTRTNEPWKWNELRTNAFTTLKDLFSSQLALLIPDKNKPFILKTNASKVASGAVLYQANSNGDLQPCGFISEAFGPAQQRYEVYDRELLGIIRGLTAWRHYLLGAPHTTIIWCDHKNLSYFQAARRLTPRQSRWNLFLSQFDISITHKPGKDIPGADSLSRRSDYGTEPDEERTLLPDALFIGRIDVDLHNRIKDAQTTDQLANTILRAKTLNIPSPFKFTLDDWTIDSNLLLFRKHIYIPDNKDLKQQILHLFHDLPSFGHPGIFKTTSLIRQHYWWPGLTIFVKNFINGCAACQQMKINTHPTTPPLTPIPADPSALPFQSVSIDFITDLPLSNSFDSLMVIVDHDSSKGIVLCPCNKTIDALGTALLYHQNVYRRFGLPKCIISDRGPQFASHVFQTLCSRLGIKSKLSTAYHPQTDGQTERANQEIEAYLRIYCGTAPNTWAESIPDLEFSHNLQTHSVTKTSPFNIILGYNPIPIPPAIEPTNLPSLSKRLRLLTTIRKEALAAHDLARLHMARHTSRNFTPFKLGDKVWLEATHLHFPNQSRKLSPKREGPFTIEQVLSPLNYRLTLPKAWRIHPVFHASLLTPFTETDSHGPSFTQPPPDLIDGHEEFEIEAIVSHSGNGKRRKYLIKWRGYPSSANEWLKEADFENAPEILNDYKTLHFL</sequence>
<dbReference type="GO" id="GO:0003964">
    <property type="term" value="F:RNA-directed DNA polymerase activity"/>
    <property type="evidence" value="ECO:0007669"/>
    <property type="project" value="UniProtKB-KW"/>
</dbReference>
<dbReference type="EMBL" id="SGPK01000559">
    <property type="protein sequence ID" value="THH02186.1"/>
    <property type="molecule type" value="Genomic_DNA"/>
</dbReference>
<evidence type="ECO:0000256" key="8">
    <source>
        <dbReference type="ARBA" id="ARBA00022750"/>
    </source>
</evidence>
<dbReference type="FunFam" id="3.30.70.270:FF:000020">
    <property type="entry name" value="Transposon Tf2-6 polyprotein-like Protein"/>
    <property type="match status" value="1"/>
</dbReference>
<dbReference type="Pfam" id="PF17921">
    <property type="entry name" value="Integrase_H2C2"/>
    <property type="match status" value="1"/>
</dbReference>
<keyword evidence="13" id="KW-0229">DNA integration</keyword>
<dbReference type="GO" id="GO:0006508">
    <property type="term" value="P:proteolysis"/>
    <property type="evidence" value="ECO:0007669"/>
    <property type="project" value="UniProtKB-KW"/>
</dbReference>
<dbReference type="SUPFAM" id="SSF53098">
    <property type="entry name" value="Ribonuclease H-like"/>
    <property type="match status" value="1"/>
</dbReference>
<dbReference type="InterPro" id="IPR000953">
    <property type="entry name" value="Chromo/chromo_shadow_dom"/>
</dbReference>
<dbReference type="PANTHER" id="PTHR37984">
    <property type="entry name" value="PROTEIN CBG26694"/>
    <property type="match status" value="1"/>
</dbReference>
<dbReference type="Pfam" id="PF08284">
    <property type="entry name" value="RVP_2"/>
    <property type="match status" value="1"/>
</dbReference>
<reference evidence="22 23" key="1">
    <citation type="submission" date="2019-02" db="EMBL/GenBank/DDBJ databases">
        <title>Genome sequencing of the rare red list fungi Phellinidium pouzarii.</title>
        <authorList>
            <person name="Buettner E."/>
            <person name="Kellner H."/>
        </authorList>
    </citation>
    <scope>NUCLEOTIDE SEQUENCE [LARGE SCALE GENOMIC DNA]</scope>
    <source>
        <strain evidence="22 23">DSM 108285</strain>
    </source>
</reference>
<dbReference type="PANTHER" id="PTHR37984:SF5">
    <property type="entry name" value="PROTEIN NYNRIN-LIKE"/>
    <property type="match status" value="1"/>
</dbReference>
<dbReference type="InterPro" id="IPR021109">
    <property type="entry name" value="Peptidase_aspartic_dom_sf"/>
</dbReference>
<dbReference type="PROSITE" id="PS50994">
    <property type="entry name" value="INTEGRASE"/>
    <property type="match status" value="1"/>
</dbReference>
<dbReference type="GO" id="GO:0006397">
    <property type="term" value="P:mRNA processing"/>
    <property type="evidence" value="ECO:0007669"/>
    <property type="project" value="UniProtKB-KW"/>
</dbReference>
<dbReference type="Proteomes" id="UP000308199">
    <property type="component" value="Unassembled WGS sequence"/>
</dbReference>
<evidence type="ECO:0000256" key="13">
    <source>
        <dbReference type="ARBA" id="ARBA00022908"/>
    </source>
</evidence>
<feature type="domain" description="Reverse transcriptase" evidence="20">
    <location>
        <begin position="502"/>
        <end position="682"/>
    </location>
</feature>
<keyword evidence="23" id="KW-1185">Reference proteome</keyword>
<dbReference type="SUPFAM" id="SSF50630">
    <property type="entry name" value="Acid proteases"/>
    <property type="match status" value="1"/>
</dbReference>
<evidence type="ECO:0000259" key="20">
    <source>
        <dbReference type="PROSITE" id="PS50878"/>
    </source>
</evidence>
<dbReference type="GO" id="GO:0003723">
    <property type="term" value="F:RNA binding"/>
    <property type="evidence" value="ECO:0007669"/>
    <property type="project" value="UniProtKB-KW"/>
</dbReference>
<dbReference type="CDD" id="cd01647">
    <property type="entry name" value="RT_LTR"/>
    <property type="match status" value="1"/>
</dbReference>
<keyword evidence="11" id="KW-0460">Magnesium</keyword>
<keyword evidence="5" id="KW-0548">Nucleotidyltransferase</keyword>
<evidence type="ECO:0000256" key="18">
    <source>
        <dbReference type="SAM" id="MobiDB-lite"/>
    </source>
</evidence>
<dbReference type="InterPro" id="IPR012337">
    <property type="entry name" value="RNaseH-like_sf"/>
</dbReference>
<dbReference type="InterPro" id="IPR001584">
    <property type="entry name" value="Integrase_cat-core"/>
</dbReference>
<dbReference type="InterPro" id="IPR000477">
    <property type="entry name" value="RT_dom"/>
</dbReference>
<feature type="compositionally biased region" description="Low complexity" evidence="18">
    <location>
        <begin position="198"/>
        <end position="208"/>
    </location>
</feature>
<keyword evidence="7" id="KW-0479">Metal-binding</keyword>
<keyword evidence="8" id="KW-0064">Aspartyl protease</keyword>
<keyword evidence="4" id="KW-0808">Transferase</keyword>
<evidence type="ECO:0000256" key="5">
    <source>
        <dbReference type="ARBA" id="ARBA00022695"/>
    </source>
</evidence>
<evidence type="ECO:0000256" key="15">
    <source>
        <dbReference type="ARBA" id="ARBA00022932"/>
    </source>
</evidence>
<dbReference type="SUPFAM" id="SSF56672">
    <property type="entry name" value="DNA/RNA polymerases"/>
    <property type="match status" value="1"/>
</dbReference>
<evidence type="ECO:0000256" key="3">
    <source>
        <dbReference type="ARBA" id="ARBA00022670"/>
    </source>
</evidence>
<dbReference type="OrthoDB" id="2447764at2759"/>
<comment type="caution">
    <text evidence="22">The sequence shown here is derived from an EMBL/GenBank/DDBJ whole genome shotgun (WGS) entry which is preliminary data.</text>
</comment>
<dbReference type="Gene3D" id="3.30.70.270">
    <property type="match status" value="2"/>
</dbReference>
<keyword evidence="14" id="KW-0695">RNA-directed DNA polymerase</keyword>
<dbReference type="InterPro" id="IPR016197">
    <property type="entry name" value="Chromo-like_dom_sf"/>
</dbReference>
<evidence type="ECO:0000256" key="12">
    <source>
        <dbReference type="ARBA" id="ARBA00022884"/>
    </source>
</evidence>
<dbReference type="PROSITE" id="PS50878">
    <property type="entry name" value="RT_POL"/>
    <property type="match status" value="1"/>
</dbReference>
<keyword evidence="6" id="KW-0540">Nuclease</keyword>
<dbReference type="GO" id="GO:0004190">
    <property type="term" value="F:aspartic-type endopeptidase activity"/>
    <property type="evidence" value="ECO:0007669"/>
    <property type="project" value="UniProtKB-KW"/>
</dbReference>
<evidence type="ECO:0000313" key="23">
    <source>
        <dbReference type="Proteomes" id="UP000308199"/>
    </source>
</evidence>
<evidence type="ECO:0000259" key="21">
    <source>
        <dbReference type="PROSITE" id="PS50994"/>
    </source>
</evidence>
<name>A0A4S4KTY8_9AGAM</name>
<dbReference type="GO" id="GO:0008270">
    <property type="term" value="F:zinc ion binding"/>
    <property type="evidence" value="ECO:0007669"/>
    <property type="project" value="InterPro"/>
</dbReference>
<evidence type="ECO:0000256" key="9">
    <source>
        <dbReference type="ARBA" id="ARBA00022759"/>
    </source>
</evidence>
<feature type="region of interest" description="Disordered" evidence="18">
    <location>
        <begin position="179"/>
        <end position="218"/>
    </location>
</feature>
<evidence type="ECO:0000313" key="22">
    <source>
        <dbReference type="EMBL" id="THH02186.1"/>
    </source>
</evidence>
<dbReference type="GO" id="GO:0003887">
    <property type="term" value="F:DNA-directed DNA polymerase activity"/>
    <property type="evidence" value="ECO:0007669"/>
    <property type="project" value="UniProtKB-KW"/>
</dbReference>
<keyword evidence="9" id="KW-0255">Endonuclease</keyword>
<gene>
    <name evidence="22" type="ORF">EW145_g6786</name>
</gene>
<keyword evidence="15" id="KW-0239">DNA-directed DNA polymerase</keyword>
<evidence type="ECO:0000256" key="14">
    <source>
        <dbReference type="ARBA" id="ARBA00022918"/>
    </source>
</evidence>
<dbReference type="GO" id="GO:0015074">
    <property type="term" value="P:DNA integration"/>
    <property type="evidence" value="ECO:0007669"/>
    <property type="project" value="UniProtKB-KW"/>
</dbReference>
<organism evidence="22 23">
    <name type="scientific">Phellinidium pouzarii</name>
    <dbReference type="NCBI Taxonomy" id="167371"/>
    <lineage>
        <taxon>Eukaryota</taxon>
        <taxon>Fungi</taxon>
        <taxon>Dikarya</taxon>
        <taxon>Basidiomycota</taxon>
        <taxon>Agaricomycotina</taxon>
        <taxon>Agaricomycetes</taxon>
        <taxon>Hymenochaetales</taxon>
        <taxon>Hymenochaetaceae</taxon>
        <taxon>Phellinidium</taxon>
    </lineage>
</organism>
<dbReference type="InterPro" id="IPR056924">
    <property type="entry name" value="SH3_Tf2-1"/>
</dbReference>
<dbReference type="GO" id="GO:0003677">
    <property type="term" value="F:DNA binding"/>
    <property type="evidence" value="ECO:0007669"/>
    <property type="project" value="UniProtKB-KW"/>
</dbReference>
<dbReference type="Gene3D" id="2.40.70.10">
    <property type="entry name" value="Acid Proteases"/>
    <property type="match status" value="1"/>
</dbReference>
<evidence type="ECO:0000256" key="1">
    <source>
        <dbReference type="ARBA" id="ARBA00012493"/>
    </source>
</evidence>
<dbReference type="Pfam" id="PF00385">
    <property type="entry name" value="Chromo"/>
    <property type="match status" value="1"/>
</dbReference>
<keyword evidence="17" id="KW-0233">DNA recombination</keyword>
<dbReference type="Pfam" id="PF00078">
    <property type="entry name" value="RVT_1"/>
    <property type="match status" value="1"/>
</dbReference>
<feature type="compositionally biased region" description="Low complexity" evidence="18">
    <location>
        <begin position="179"/>
        <end position="191"/>
    </location>
</feature>
<proteinExistence type="predicted"/>
<dbReference type="InterPro" id="IPR050951">
    <property type="entry name" value="Retrovirus_Pol_polyprotein"/>
</dbReference>
<evidence type="ECO:0000256" key="6">
    <source>
        <dbReference type="ARBA" id="ARBA00022722"/>
    </source>
</evidence>
<dbReference type="GO" id="GO:0006310">
    <property type="term" value="P:DNA recombination"/>
    <property type="evidence" value="ECO:0007669"/>
    <property type="project" value="UniProtKB-KW"/>
</dbReference>
<protein>
    <recommendedName>
        <fullName evidence="1">RNA-directed DNA polymerase</fullName>
        <ecNumber evidence="1">2.7.7.49</ecNumber>
    </recommendedName>
</protein>
<dbReference type="GO" id="GO:0006338">
    <property type="term" value="P:chromatin remodeling"/>
    <property type="evidence" value="ECO:0007669"/>
    <property type="project" value="UniProtKB-ARBA"/>
</dbReference>
<dbReference type="GO" id="GO:0004519">
    <property type="term" value="F:endonuclease activity"/>
    <property type="evidence" value="ECO:0007669"/>
    <property type="project" value="UniProtKB-KW"/>
</dbReference>
<dbReference type="InterPro" id="IPR041373">
    <property type="entry name" value="RT_RNaseH"/>
</dbReference>
<dbReference type="SMART" id="SM00298">
    <property type="entry name" value="CHROMO"/>
    <property type="match status" value="1"/>
</dbReference>
<dbReference type="EC" id="2.7.7.49" evidence="1"/>
<dbReference type="PROSITE" id="PS50013">
    <property type="entry name" value="CHROMO_2"/>
    <property type="match status" value="1"/>
</dbReference>
<dbReference type="Pfam" id="PF00665">
    <property type="entry name" value="rve"/>
    <property type="match status" value="1"/>
</dbReference>
<dbReference type="Pfam" id="PF17917">
    <property type="entry name" value="RT_RNaseH"/>
    <property type="match status" value="1"/>
</dbReference>
<keyword evidence="16" id="KW-0238">DNA-binding</keyword>
<evidence type="ECO:0000256" key="17">
    <source>
        <dbReference type="ARBA" id="ARBA00023172"/>
    </source>
</evidence>
<evidence type="ECO:0000256" key="2">
    <source>
        <dbReference type="ARBA" id="ARBA00022664"/>
    </source>
</evidence>
<feature type="domain" description="Chromo" evidence="19">
    <location>
        <begin position="1350"/>
        <end position="1403"/>
    </location>
</feature>
<keyword evidence="3" id="KW-0645">Protease</keyword>
<dbReference type="InterPro" id="IPR041588">
    <property type="entry name" value="Integrase_H2C2"/>
</dbReference>
<dbReference type="CDD" id="cd09274">
    <property type="entry name" value="RNase_HI_RT_Ty3"/>
    <property type="match status" value="1"/>
</dbReference>
<dbReference type="SUPFAM" id="SSF54160">
    <property type="entry name" value="Chromo domain-like"/>
    <property type="match status" value="1"/>
</dbReference>
<dbReference type="SUPFAM" id="SSF57756">
    <property type="entry name" value="Retrovirus zinc finger-like domains"/>
    <property type="match status" value="1"/>
</dbReference>
<dbReference type="Pfam" id="PF24626">
    <property type="entry name" value="SH3_Tf2-1"/>
    <property type="match status" value="1"/>
</dbReference>
<feature type="domain" description="Integrase catalytic" evidence="21">
    <location>
        <begin position="1051"/>
        <end position="1211"/>
    </location>
</feature>
<evidence type="ECO:0000256" key="10">
    <source>
        <dbReference type="ARBA" id="ARBA00022801"/>
    </source>
</evidence>
<dbReference type="InterPro" id="IPR043128">
    <property type="entry name" value="Rev_trsase/Diguanyl_cyclase"/>
</dbReference>
<dbReference type="Gene3D" id="3.30.420.10">
    <property type="entry name" value="Ribonuclease H-like superfamily/Ribonuclease H"/>
    <property type="match status" value="1"/>
</dbReference>
<keyword evidence="12" id="KW-0694">RNA-binding</keyword>
<evidence type="ECO:0000256" key="11">
    <source>
        <dbReference type="ARBA" id="ARBA00022842"/>
    </source>
</evidence>
<dbReference type="InterPro" id="IPR036397">
    <property type="entry name" value="RNaseH_sf"/>
</dbReference>
<dbReference type="InterPro" id="IPR023780">
    <property type="entry name" value="Chromo_domain"/>
</dbReference>
<evidence type="ECO:0000259" key="19">
    <source>
        <dbReference type="PROSITE" id="PS50013"/>
    </source>
</evidence>
<dbReference type="InterPro" id="IPR043502">
    <property type="entry name" value="DNA/RNA_pol_sf"/>
</dbReference>
<keyword evidence="2" id="KW-0507">mRNA processing</keyword>
<accession>A0A4S4KTY8</accession>
<dbReference type="GO" id="GO:0005634">
    <property type="term" value="C:nucleus"/>
    <property type="evidence" value="ECO:0007669"/>
    <property type="project" value="UniProtKB-ARBA"/>
</dbReference>
<dbReference type="Gene3D" id="2.40.50.40">
    <property type="match status" value="1"/>
</dbReference>
<dbReference type="CDD" id="cd00303">
    <property type="entry name" value="retropepsin_like"/>
    <property type="match status" value="1"/>
</dbReference>
<dbReference type="InterPro" id="IPR036875">
    <property type="entry name" value="Znf_CCHC_sf"/>
</dbReference>
<dbReference type="Gene3D" id="3.10.10.10">
    <property type="entry name" value="HIV Type 1 Reverse Transcriptase, subunit A, domain 1"/>
    <property type="match status" value="1"/>
</dbReference>
<evidence type="ECO:0000256" key="7">
    <source>
        <dbReference type="ARBA" id="ARBA00022723"/>
    </source>
</evidence>
<dbReference type="Gene3D" id="1.10.340.70">
    <property type="match status" value="1"/>
</dbReference>
<evidence type="ECO:0000256" key="16">
    <source>
        <dbReference type="ARBA" id="ARBA00023125"/>
    </source>
</evidence>
<keyword evidence="10" id="KW-0378">Hydrolase</keyword>